<keyword evidence="3 9" id="KW-0547">Nucleotide-binding</keyword>
<evidence type="ECO:0000256" key="7">
    <source>
        <dbReference type="ARBA" id="ARBA00033323"/>
    </source>
</evidence>
<dbReference type="Pfam" id="PF00579">
    <property type="entry name" value="tRNA-synt_1b"/>
    <property type="match status" value="1"/>
</dbReference>
<evidence type="ECO:0000313" key="10">
    <source>
        <dbReference type="EMBL" id="EQL00732.1"/>
    </source>
</evidence>
<dbReference type="EC" id="6.1.1.1" evidence="1"/>
<evidence type="ECO:0000313" key="11">
    <source>
        <dbReference type="Proteomes" id="UP000019374"/>
    </source>
</evidence>
<dbReference type="InterPro" id="IPR002307">
    <property type="entry name" value="Tyr-tRNA-ligase"/>
</dbReference>
<accession>T5AG69</accession>
<evidence type="ECO:0000256" key="1">
    <source>
        <dbReference type="ARBA" id="ARBA00013160"/>
    </source>
</evidence>
<evidence type="ECO:0000256" key="9">
    <source>
        <dbReference type="RuleBase" id="RU363036"/>
    </source>
</evidence>
<name>T5AG69_OPHSC</name>
<dbReference type="SUPFAM" id="SSF52374">
    <property type="entry name" value="Nucleotidylyl transferase"/>
    <property type="match status" value="1"/>
</dbReference>
<keyword evidence="2 9" id="KW-0436">Ligase</keyword>
<dbReference type="Proteomes" id="UP000019374">
    <property type="component" value="Unassembled WGS sequence"/>
</dbReference>
<comment type="similarity">
    <text evidence="9">Belongs to the class-I aminoacyl-tRNA synthetase family.</text>
</comment>
<keyword evidence="5 9" id="KW-0648">Protein biosynthesis</keyword>
<dbReference type="EMBL" id="KE652705">
    <property type="protein sequence ID" value="EQL00732.1"/>
    <property type="molecule type" value="Genomic_DNA"/>
</dbReference>
<dbReference type="InterPro" id="IPR014729">
    <property type="entry name" value="Rossmann-like_a/b/a_fold"/>
</dbReference>
<organism evidence="10 11">
    <name type="scientific">Ophiocordyceps sinensis (strain Co18 / CGMCC 3.14243)</name>
    <name type="common">Yarsagumba caterpillar fungus</name>
    <name type="synonym">Hirsutella sinensis</name>
    <dbReference type="NCBI Taxonomy" id="911162"/>
    <lineage>
        <taxon>Eukaryota</taxon>
        <taxon>Fungi</taxon>
        <taxon>Dikarya</taxon>
        <taxon>Ascomycota</taxon>
        <taxon>Pezizomycotina</taxon>
        <taxon>Sordariomycetes</taxon>
        <taxon>Hypocreomycetidae</taxon>
        <taxon>Hypocreales</taxon>
        <taxon>Ophiocordycipitaceae</taxon>
        <taxon>Ophiocordyceps</taxon>
    </lineage>
</organism>
<dbReference type="Gene3D" id="1.10.240.10">
    <property type="entry name" value="Tyrosyl-Transfer RNA Synthetase"/>
    <property type="match status" value="1"/>
</dbReference>
<comment type="catalytic activity">
    <reaction evidence="8">
        <text>tRNA(Tyr) + L-tyrosine + ATP = L-tyrosyl-tRNA(Tyr) + AMP + diphosphate + H(+)</text>
        <dbReference type="Rhea" id="RHEA:10220"/>
        <dbReference type="Rhea" id="RHEA-COMP:9706"/>
        <dbReference type="Rhea" id="RHEA-COMP:9707"/>
        <dbReference type="ChEBI" id="CHEBI:15378"/>
        <dbReference type="ChEBI" id="CHEBI:30616"/>
        <dbReference type="ChEBI" id="CHEBI:33019"/>
        <dbReference type="ChEBI" id="CHEBI:58315"/>
        <dbReference type="ChEBI" id="CHEBI:78442"/>
        <dbReference type="ChEBI" id="CHEBI:78536"/>
        <dbReference type="ChEBI" id="CHEBI:456215"/>
        <dbReference type="EC" id="6.1.1.1"/>
    </reaction>
</comment>
<dbReference type="AlphaFoldDB" id="T5AG69"/>
<dbReference type="HOGENOM" id="CLU_035267_0_1_1"/>
<dbReference type="PANTHER" id="PTHR46264">
    <property type="entry name" value="TYROSINE-TRNA LIGASE"/>
    <property type="match status" value="1"/>
</dbReference>
<dbReference type="InterPro" id="IPR023617">
    <property type="entry name" value="Tyr-tRNA-ligase_arc/euk-type"/>
</dbReference>
<evidence type="ECO:0000256" key="3">
    <source>
        <dbReference type="ARBA" id="ARBA00022741"/>
    </source>
</evidence>
<dbReference type="PRINTS" id="PR01040">
    <property type="entry name" value="TRNASYNTHTYR"/>
</dbReference>
<evidence type="ECO:0000256" key="6">
    <source>
        <dbReference type="ARBA" id="ARBA00023146"/>
    </source>
</evidence>
<dbReference type="GO" id="GO:0006437">
    <property type="term" value="P:tyrosyl-tRNA aminoacylation"/>
    <property type="evidence" value="ECO:0007669"/>
    <property type="project" value="InterPro"/>
</dbReference>
<dbReference type="eggNOG" id="KOG2144">
    <property type="taxonomic scope" value="Eukaryota"/>
</dbReference>
<evidence type="ECO:0000256" key="2">
    <source>
        <dbReference type="ARBA" id="ARBA00022598"/>
    </source>
</evidence>
<dbReference type="InterPro" id="IPR002305">
    <property type="entry name" value="aa-tRNA-synth_Ic"/>
</dbReference>
<evidence type="ECO:0000256" key="5">
    <source>
        <dbReference type="ARBA" id="ARBA00022917"/>
    </source>
</evidence>
<protein>
    <recommendedName>
        <fullName evidence="1">tyrosine--tRNA ligase</fullName>
        <ecNumber evidence="1">6.1.1.1</ecNumber>
    </recommendedName>
    <alternativeName>
        <fullName evidence="7">Tyrosyl-tRNA synthetase</fullName>
    </alternativeName>
</protein>
<evidence type="ECO:0000256" key="8">
    <source>
        <dbReference type="ARBA" id="ARBA00048248"/>
    </source>
</evidence>
<sequence>MDQTLGVEDRYALITRRLELQNGRSGQRLQSLLADSKAIKYQWATAPTGKPHIGYFIPLIKLADFIHAGGEVLVEFLDSYAFLVNYKFPWEQVRHRTKYYRWLMTAALEAVGVPMAKVSMVDSTSYQGTPEFMVDFWKLCALCSQQDARDTGAEVGSSTMLSPLLTPLLQELGEEYLGVDVELGGTDQRGIFNLGEQFLPELGYEKRVHLMNELLPSLTGGKMSSSSPAHTKITFLDDAEVVRDKIAGASCKAGIVQGNGVLPVVQHILMPVSEIRTRHEANGTNGFKTEGTLFSVAASGGCRNYSTYAELERDYVDGTVGPIALKEAVVDALNMLLDPIREMYKGNEAWRGEDQKGYPEDWPLP</sequence>
<dbReference type="GO" id="GO:0005737">
    <property type="term" value="C:cytoplasm"/>
    <property type="evidence" value="ECO:0007669"/>
    <property type="project" value="TreeGrafter"/>
</dbReference>
<dbReference type="PANTHER" id="PTHR46264:SF4">
    <property type="entry name" value="TYROSINE--TRNA LIGASE, CYTOPLASMIC"/>
    <property type="match status" value="1"/>
</dbReference>
<gene>
    <name evidence="10" type="ORF">OCS_03552</name>
</gene>
<dbReference type="InterPro" id="IPR050489">
    <property type="entry name" value="Tyr-tRNA_synthase"/>
</dbReference>
<dbReference type="PIRSF" id="PIRSF006588">
    <property type="entry name" value="TyrRS_arch_euk"/>
    <property type="match status" value="1"/>
</dbReference>
<proteinExistence type="inferred from homology"/>
<dbReference type="GO" id="GO:0004831">
    <property type="term" value="F:tyrosine-tRNA ligase activity"/>
    <property type="evidence" value="ECO:0007669"/>
    <property type="project" value="UniProtKB-EC"/>
</dbReference>
<evidence type="ECO:0000256" key="4">
    <source>
        <dbReference type="ARBA" id="ARBA00022840"/>
    </source>
</evidence>
<keyword evidence="4 9" id="KW-0067">ATP-binding</keyword>
<keyword evidence="6 9" id="KW-0030">Aminoacyl-tRNA synthetase</keyword>
<reference evidence="10 11" key="1">
    <citation type="journal article" date="2013" name="Chin. Sci. Bull.">
        <title>Genome survey uncovers the secrets of sex and lifestyle in caterpillar fungus.</title>
        <authorList>
            <person name="Hu X."/>
            <person name="Zhang Y."/>
            <person name="Xiao G."/>
            <person name="Zheng P."/>
            <person name="Xia Y."/>
            <person name="Zhang X."/>
            <person name="St Leger R.J."/>
            <person name="Liu X."/>
            <person name="Wang C."/>
        </authorList>
    </citation>
    <scope>NUCLEOTIDE SEQUENCE [LARGE SCALE GENOMIC DNA]</scope>
    <source>
        <strain evidence="11">Co18 / CGMCC 3.14243</strain>
        <tissue evidence="10">Fruit-body</tissue>
    </source>
</reference>
<dbReference type="Gene3D" id="3.40.50.620">
    <property type="entry name" value="HUPs"/>
    <property type="match status" value="1"/>
</dbReference>
<dbReference type="OrthoDB" id="41238at2759"/>
<dbReference type="GO" id="GO:0005524">
    <property type="term" value="F:ATP binding"/>
    <property type="evidence" value="ECO:0007669"/>
    <property type="project" value="UniProtKB-KW"/>
</dbReference>